<dbReference type="EMBL" id="ABCP01000025">
    <property type="protein sequence ID" value="EDM46961.1"/>
    <property type="molecule type" value="Genomic_DNA"/>
</dbReference>
<evidence type="ECO:0008006" key="3">
    <source>
        <dbReference type="Google" id="ProtNLM"/>
    </source>
</evidence>
<gene>
    <name evidence="1" type="ORF">MDG893_16007</name>
</gene>
<proteinExistence type="predicted"/>
<dbReference type="eggNOG" id="COG5635">
    <property type="taxonomic scope" value="Bacteria"/>
</dbReference>
<evidence type="ECO:0000313" key="2">
    <source>
        <dbReference type="Proteomes" id="UP000005856"/>
    </source>
</evidence>
<name>A6F2L6_9GAMM</name>
<keyword evidence="2" id="KW-1185">Reference proteome</keyword>
<reference evidence="1 2" key="1">
    <citation type="submission" date="2007-06" db="EMBL/GenBank/DDBJ databases">
        <authorList>
            <person name="Green D."/>
            <person name="Ferriera S."/>
            <person name="Johnson J."/>
            <person name="Kravitz S."/>
            <person name="Beeson K."/>
            <person name="Sutton G."/>
            <person name="Rogers Y.-H."/>
            <person name="Friedman R."/>
            <person name="Frazier M."/>
            <person name="Venter J.C."/>
        </authorList>
    </citation>
    <scope>NUCLEOTIDE SEQUENCE [LARGE SCALE GENOMIC DNA]</scope>
    <source>
        <strain evidence="1 2">DG893</strain>
    </source>
</reference>
<comment type="caution">
    <text evidence="1">The sequence shown here is derived from an EMBL/GenBank/DDBJ whole genome shotgun (WGS) entry which is preliminary data.</text>
</comment>
<evidence type="ECO:0000313" key="1">
    <source>
        <dbReference type="EMBL" id="EDM46961.1"/>
    </source>
</evidence>
<dbReference type="OrthoDB" id="9784936at2"/>
<dbReference type="STRING" id="443152.MDG893_16007"/>
<accession>A6F2L6</accession>
<protein>
    <recommendedName>
        <fullName evidence="3">DUF4062 domain-containing protein</fullName>
    </recommendedName>
</protein>
<dbReference type="Proteomes" id="UP000005856">
    <property type="component" value="Unassembled WGS sequence"/>
</dbReference>
<organism evidence="1 2">
    <name type="scientific">Marinobacter algicola DG893</name>
    <dbReference type="NCBI Taxonomy" id="443152"/>
    <lineage>
        <taxon>Bacteria</taxon>
        <taxon>Pseudomonadati</taxon>
        <taxon>Pseudomonadota</taxon>
        <taxon>Gammaproteobacteria</taxon>
        <taxon>Pseudomonadales</taxon>
        <taxon>Marinobacteraceae</taxon>
        <taxon>Marinobacter</taxon>
    </lineage>
</organism>
<dbReference type="AlphaFoldDB" id="A6F2L6"/>
<sequence>MTYQATIVNVMIASPSDVAQERRLVRDVIGDWNAVHTEDKKVVLMPVGWESHSSPHMGQRPQEVINNQILAKCDLLIAAFWTRIGSPTGEAPSGTVEEIEEHIKTGKPAMLYFSSAPVHPDSVDNEQYSALKKFKNECRQKGLVEEYESVTEFREKLTRQLAQTINRNFSPIRSEESEGAELSHLPGSEVTLTEGAKELLFEAAQDETGVIMRLGTMEGTHVQTNSREFSDLGDPRSEAKWRAAVDELHGGNLIEDRGGKGEVFFMTNKGYEVVEKLESTT</sequence>
<dbReference type="RefSeq" id="WP_007154505.1">
    <property type="nucleotide sequence ID" value="NZ_ABCP01000025.1"/>
</dbReference>